<organism evidence="2 3">
    <name type="scientific">Sulfobacillus acidophilus</name>
    <dbReference type="NCBI Taxonomy" id="53633"/>
    <lineage>
        <taxon>Bacteria</taxon>
        <taxon>Bacillati</taxon>
        <taxon>Bacillota</taxon>
        <taxon>Clostridia</taxon>
        <taxon>Eubacteriales</taxon>
        <taxon>Clostridiales Family XVII. Incertae Sedis</taxon>
        <taxon>Sulfobacillus</taxon>
    </lineage>
</organism>
<evidence type="ECO:0000313" key="2">
    <source>
        <dbReference type="EMBL" id="PSR20399.1"/>
    </source>
</evidence>
<dbReference type="Gene3D" id="3.30.70.100">
    <property type="match status" value="1"/>
</dbReference>
<reference evidence="2 3" key="1">
    <citation type="journal article" date="2014" name="BMC Genomics">
        <title>Comparison of environmental and isolate Sulfobacillus genomes reveals diverse carbon, sulfur, nitrogen, and hydrogen metabolisms.</title>
        <authorList>
            <person name="Justice N.B."/>
            <person name="Norman A."/>
            <person name="Brown C.T."/>
            <person name="Singh A."/>
            <person name="Thomas B.C."/>
            <person name="Banfield J.F."/>
        </authorList>
    </citation>
    <scope>NUCLEOTIDE SEQUENCE [LARGE SCALE GENOMIC DNA]</scope>
    <source>
        <strain evidence="2">AMDSBA3</strain>
    </source>
</reference>
<dbReference type="InterPro" id="IPR011008">
    <property type="entry name" value="Dimeric_a/b-barrel"/>
</dbReference>
<evidence type="ECO:0000313" key="3">
    <source>
        <dbReference type="Proteomes" id="UP000241848"/>
    </source>
</evidence>
<dbReference type="Pfam" id="PF07978">
    <property type="entry name" value="NIPSNAP"/>
    <property type="match status" value="1"/>
</dbReference>
<dbReference type="AlphaFoldDB" id="A0A2T2WDU6"/>
<dbReference type="EMBL" id="PXYV01000064">
    <property type="protein sequence ID" value="PSR20399.1"/>
    <property type="molecule type" value="Genomic_DNA"/>
</dbReference>
<dbReference type="Proteomes" id="UP000241848">
    <property type="component" value="Unassembled WGS sequence"/>
</dbReference>
<gene>
    <name evidence="2" type="ORF">C7B45_15035</name>
</gene>
<protein>
    <recommendedName>
        <fullName evidence="1">NIPSNAP domain-containing protein</fullName>
    </recommendedName>
</protein>
<dbReference type="SUPFAM" id="SSF54909">
    <property type="entry name" value="Dimeric alpha+beta barrel"/>
    <property type="match status" value="1"/>
</dbReference>
<proteinExistence type="predicted"/>
<name>A0A2T2WDU6_9FIRM</name>
<evidence type="ECO:0000259" key="1">
    <source>
        <dbReference type="Pfam" id="PF07978"/>
    </source>
</evidence>
<feature type="non-terminal residue" evidence="2">
    <location>
        <position position="1"/>
    </location>
</feature>
<feature type="domain" description="NIPSNAP" evidence="1">
    <location>
        <begin position="81"/>
        <end position="162"/>
    </location>
</feature>
<dbReference type="InterPro" id="IPR012577">
    <property type="entry name" value="NIPSNAP"/>
</dbReference>
<sequence>QASSVPNRSCHWINVTVPFLPECPDFPNFSILSSTRGLFPDLTVYVCIDLLNLERMRCKMAYVYVIRLNINIAAASASNQAYHTYHQWTEDMAATAAKAMGRPVEVLYPMTGSHTSVLFVVSYDSMQQIEEAQARMKADPAYQKLVDSARQRQYFTDQIETIFAATHVDG</sequence>
<comment type="caution">
    <text evidence="2">The sequence shown here is derived from an EMBL/GenBank/DDBJ whole genome shotgun (WGS) entry which is preliminary data.</text>
</comment>
<accession>A0A2T2WDU6</accession>